<keyword evidence="2" id="KW-1185">Reference proteome</keyword>
<proteinExistence type="predicted"/>
<dbReference type="EMBL" id="BMTD01000007">
    <property type="protein sequence ID" value="GGU97172.1"/>
    <property type="molecule type" value="Genomic_DNA"/>
</dbReference>
<sequence>MITLLRVYQSVNFYASQDAPCPEKSMSSVNDALENARLTYDQHMRTCRQCHADRAACAVAKHLLRIYNNARRDHMRAGGQHPVTD</sequence>
<reference evidence="1" key="1">
    <citation type="journal article" date="2014" name="Int. J. Syst. Evol. Microbiol.">
        <title>Complete genome sequence of Corynebacterium casei LMG S-19264T (=DSM 44701T), isolated from a smear-ripened cheese.</title>
        <authorList>
            <consortium name="US DOE Joint Genome Institute (JGI-PGF)"/>
            <person name="Walter F."/>
            <person name="Albersmeier A."/>
            <person name="Kalinowski J."/>
            <person name="Ruckert C."/>
        </authorList>
    </citation>
    <scope>NUCLEOTIDE SEQUENCE</scope>
    <source>
        <strain evidence="1">JCM 4369</strain>
    </source>
</reference>
<organism evidence="1 2">
    <name type="scientific">Streptomyces filipinensis</name>
    <dbReference type="NCBI Taxonomy" id="66887"/>
    <lineage>
        <taxon>Bacteria</taxon>
        <taxon>Bacillati</taxon>
        <taxon>Actinomycetota</taxon>
        <taxon>Actinomycetes</taxon>
        <taxon>Kitasatosporales</taxon>
        <taxon>Streptomycetaceae</taxon>
        <taxon>Streptomyces</taxon>
    </lineage>
</organism>
<dbReference type="Proteomes" id="UP000618795">
    <property type="component" value="Unassembled WGS sequence"/>
</dbReference>
<evidence type="ECO:0000313" key="2">
    <source>
        <dbReference type="Proteomes" id="UP000618795"/>
    </source>
</evidence>
<comment type="caution">
    <text evidence="1">The sequence shown here is derived from an EMBL/GenBank/DDBJ whole genome shotgun (WGS) entry which is preliminary data.</text>
</comment>
<name>A0A918IDA1_9ACTN</name>
<protein>
    <submittedName>
        <fullName evidence="1">Uncharacterized protein</fullName>
    </submittedName>
</protein>
<accession>A0A918IDA1</accession>
<dbReference type="AlphaFoldDB" id="A0A918IDA1"/>
<gene>
    <name evidence="1" type="ORF">GCM10010260_36140</name>
</gene>
<evidence type="ECO:0000313" key="1">
    <source>
        <dbReference type="EMBL" id="GGU97172.1"/>
    </source>
</evidence>
<reference evidence="1" key="2">
    <citation type="submission" date="2020-09" db="EMBL/GenBank/DDBJ databases">
        <authorList>
            <person name="Sun Q."/>
            <person name="Ohkuma M."/>
        </authorList>
    </citation>
    <scope>NUCLEOTIDE SEQUENCE</scope>
    <source>
        <strain evidence="1">JCM 4369</strain>
    </source>
</reference>